<evidence type="ECO:0000313" key="10">
    <source>
        <dbReference type="EMBL" id="AWT60399.1"/>
    </source>
</evidence>
<dbReference type="Pfam" id="PF00361">
    <property type="entry name" value="Proton_antipo_M"/>
    <property type="match status" value="1"/>
</dbReference>
<feature type="transmembrane region" description="Helical" evidence="8">
    <location>
        <begin position="240"/>
        <end position="258"/>
    </location>
</feature>
<protein>
    <submittedName>
        <fullName evidence="10">Na(+)/H(+) antiporter subunit A</fullName>
    </submittedName>
</protein>
<feature type="transmembrane region" description="Helical" evidence="8">
    <location>
        <begin position="265"/>
        <end position="284"/>
    </location>
</feature>
<dbReference type="NCBIfam" id="NF009310">
    <property type="entry name" value="PRK12668.1"/>
    <property type="match status" value="1"/>
</dbReference>
<evidence type="ECO:0000313" key="11">
    <source>
        <dbReference type="Proteomes" id="UP000247465"/>
    </source>
</evidence>
<evidence type="ECO:0000256" key="5">
    <source>
        <dbReference type="ARBA" id="ARBA00023002"/>
    </source>
</evidence>
<dbReference type="InterPro" id="IPR003918">
    <property type="entry name" value="NADH_UbQ_OxRdtase"/>
</dbReference>
<dbReference type="AlphaFoldDB" id="A0A2Z4ADN7"/>
<keyword evidence="6 8" id="KW-0472">Membrane</keyword>
<feature type="transmembrane region" description="Helical" evidence="8">
    <location>
        <begin position="411"/>
        <end position="432"/>
    </location>
</feature>
<evidence type="ECO:0000256" key="2">
    <source>
        <dbReference type="ARBA" id="ARBA00022475"/>
    </source>
</evidence>
<feature type="transmembrane region" description="Helical" evidence="8">
    <location>
        <begin position="217"/>
        <end position="234"/>
    </location>
</feature>
<gene>
    <name evidence="10" type="primary">mrpA_1</name>
    <name evidence="10" type="ORF">DF168_01608</name>
</gene>
<dbReference type="Proteomes" id="UP000247465">
    <property type="component" value="Chromosome"/>
</dbReference>
<dbReference type="InterPro" id="IPR052175">
    <property type="entry name" value="ComplexI-like_HydComp"/>
</dbReference>
<dbReference type="GO" id="GO:0008137">
    <property type="term" value="F:NADH dehydrogenase (ubiquinone) activity"/>
    <property type="evidence" value="ECO:0007669"/>
    <property type="project" value="InterPro"/>
</dbReference>
<evidence type="ECO:0000259" key="9">
    <source>
        <dbReference type="Pfam" id="PF00361"/>
    </source>
</evidence>
<keyword evidence="5" id="KW-0560">Oxidoreductase</keyword>
<name>A0A2Z4ADN7_9BACT</name>
<keyword evidence="3 7" id="KW-0812">Transmembrane</keyword>
<keyword evidence="4 8" id="KW-1133">Transmembrane helix</keyword>
<dbReference type="PRINTS" id="PR01437">
    <property type="entry name" value="NUOXDRDTASE4"/>
</dbReference>
<dbReference type="GO" id="GO:0042773">
    <property type="term" value="P:ATP synthesis coupled electron transport"/>
    <property type="evidence" value="ECO:0007669"/>
    <property type="project" value="InterPro"/>
</dbReference>
<feature type="transmembrane region" description="Helical" evidence="8">
    <location>
        <begin position="145"/>
        <end position="166"/>
    </location>
</feature>
<evidence type="ECO:0000256" key="6">
    <source>
        <dbReference type="ARBA" id="ARBA00023136"/>
    </source>
</evidence>
<feature type="transmembrane region" description="Helical" evidence="8">
    <location>
        <begin position="336"/>
        <end position="356"/>
    </location>
</feature>
<organism evidence="10 11">
    <name type="scientific">Candidatus Moanibacter tarae</name>
    <dbReference type="NCBI Taxonomy" id="2200854"/>
    <lineage>
        <taxon>Bacteria</taxon>
        <taxon>Pseudomonadati</taxon>
        <taxon>Verrucomicrobiota</taxon>
        <taxon>Opitutia</taxon>
        <taxon>Puniceicoccales</taxon>
        <taxon>Puniceicoccales incertae sedis</taxon>
        <taxon>Candidatus Moanibacter</taxon>
    </lineage>
</organism>
<dbReference type="PANTHER" id="PTHR42682:SF4">
    <property type="entry name" value="NADH-UBIQUINONE_PLASTOQUINONE"/>
    <property type="match status" value="1"/>
</dbReference>
<evidence type="ECO:0000256" key="4">
    <source>
        <dbReference type="ARBA" id="ARBA00022989"/>
    </source>
</evidence>
<comment type="subcellular location">
    <subcellularLocation>
        <location evidence="1">Cell membrane</location>
        <topology evidence="1">Multi-pass membrane protein</topology>
    </subcellularLocation>
    <subcellularLocation>
        <location evidence="7">Membrane</location>
        <topology evidence="7">Multi-pass membrane protein</topology>
    </subcellularLocation>
</comment>
<evidence type="ECO:0000256" key="1">
    <source>
        <dbReference type="ARBA" id="ARBA00004651"/>
    </source>
</evidence>
<dbReference type="PANTHER" id="PTHR42682">
    <property type="entry name" value="HYDROGENASE-4 COMPONENT F"/>
    <property type="match status" value="1"/>
</dbReference>
<proteinExistence type="predicted"/>
<sequence>MTISIHPALILILGSLVLPILSGSKRRFVYLFLPILGFLNLLGLEEGSRLTLSFMEFELVVIRVDKLSLLFGYLFHIAAFIGAIFSFRVRDTTQLVTASMYVGSAIGVVFAGDLITLSIFWELQAITSVFLIWARRRQNSIFCGIRYLLMQIASGLLLIAGIAMQYNQTGSILFERMELHSIASFFLFFAFGIKCAFPLFHTWVVDAYPEATPTGTVFLSVITTKVAVYALARGFPGTDILVEIGTVMAIFPIFYAVIENDLRRVLGYSMINQIGFMVVGIGIGTPMALNGAVATAFVHVIYKGLLFMSMGAVLYRTGRINGSDLGGLYKSMPWTTGFCIVGAASISAFPLFSGFISKSMVMTAVGTEGRIGVWLCLLFASAGVFHHAGIKIPYFAFFAHDSGIRTKEAPFHMLVAMGLAAVICIFIGSFPSVLYNRLPYPVEYVPYTLTHIITQTQLLVFSALAFTVLMLTKVYPPELRSMNIDFDWVYRKGGRFIYGMADLVLNRINQLFHRVFVGRLIPFLANFSSQLPLRIPSAIAIPIWRLGKIDEREFSRRMEGLRSYVRTSTMPIGISVYLVVLFLALLFLV</sequence>
<accession>A0A2Z4ADN7</accession>
<dbReference type="GO" id="GO:0005886">
    <property type="term" value="C:plasma membrane"/>
    <property type="evidence" value="ECO:0007669"/>
    <property type="project" value="UniProtKB-SubCell"/>
</dbReference>
<dbReference type="KEGG" id="mtar:DF168_01608"/>
<feature type="domain" description="NADH:quinone oxidoreductase/Mrp antiporter transmembrane" evidence="9">
    <location>
        <begin position="111"/>
        <end position="376"/>
    </location>
</feature>
<evidence type="ECO:0000256" key="8">
    <source>
        <dbReference type="SAM" id="Phobius"/>
    </source>
</evidence>
<dbReference type="InterPro" id="IPR001750">
    <property type="entry name" value="ND/Mrp_TM"/>
</dbReference>
<reference evidence="10 11" key="1">
    <citation type="submission" date="2018-06" db="EMBL/GenBank/DDBJ databases">
        <title>Draft Genome Sequence of a Novel Marine Bacterium Related to the Verrucomicrobia.</title>
        <authorList>
            <person name="Vosseberg J."/>
            <person name="Martijn J."/>
            <person name="Ettema T.J.G."/>
        </authorList>
    </citation>
    <scope>NUCLEOTIDE SEQUENCE [LARGE SCALE GENOMIC DNA]</scope>
    <source>
        <strain evidence="10">TARA_B100001123</strain>
    </source>
</reference>
<feature type="transmembrane region" description="Helical" evidence="8">
    <location>
        <begin position="296"/>
        <end position="315"/>
    </location>
</feature>
<evidence type="ECO:0000256" key="7">
    <source>
        <dbReference type="RuleBase" id="RU000320"/>
    </source>
</evidence>
<dbReference type="GO" id="GO:0016491">
    <property type="term" value="F:oxidoreductase activity"/>
    <property type="evidence" value="ECO:0007669"/>
    <property type="project" value="UniProtKB-KW"/>
</dbReference>
<keyword evidence="2" id="KW-1003">Cell membrane</keyword>
<feature type="transmembrane region" description="Helical" evidence="8">
    <location>
        <begin position="105"/>
        <end position="133"/>
    </location>
</feature>
<feature type="transmembrane region" description="Helical" evidence="8">
    <location>
        <begin position="564"/>
        <end position="588"/>
    </location>
</feature>
<feature type="transmembrane region" description="Helical" evidence="8">
    <location>
        <begin position="67"/>
        <end position="85"/>
    </location>
</feature>
<feature type="transmembrane region" description="Helical" evidence="8">
    <location>
        <begin position="5"/>
        <end position="22"/>
    </location>
</feature>
<dbReference type="EMBL" id="CP029803">
    <property type="protein sequence ID" value="AWT60399.1"/>
    <property type="molecule type" value="Genomic_DNA"/>
</dbReference>
<evidence type="ECO:0000256" key="3">
    <source>
        <dbReference type="ARBA" id="ARBA00022692"/>
    </source>
</evidence>
<feature type="transmembrane region" description="Helical" evidence="8">
    <location>
        <begin position="186"/>
        <end position="205"/>
    </location>
</feature>
<feature type="transmembrane region" description="Helical" evidence="8">
    <location>
        <begin position="452"/>
        <end position="472"/>
    </location>
</feature>
<feature type="transmembrane region" description="Helical" evidence="8">
    <location>
        <begin position="371"/>
        <end position="390"/>
    </location>
</feature>